<gene>
    <name evidence="2" type="ORF">dnl_48180</name>
</gene>
<keyword evidence="3" id="KW-1185">Reference proteome</keyword>
<sequence>MSGFPVNPDEIIQKVLNTANQIFNNTQKTASETIAFKRMISTVYYGADLLIDLIEPYWKHNKAYQVIEICLYLHLYARILDDAVDEALPLHRLNLLKIQPLFWNTVTQISLSFPDKSNAVSVLIKETIQAVIEEWHKYRIETWGTKNHHLLTAPLLLSGSMSEFEQYKPYLSDFIFLLQAKEEILQNRLENAEQKIELLKNLEKLVSEDWIYDLHGAGWKTLAHRIPLELDFILLNLRRNL</sequence>
<dbReference type="EMBL" id="CP061799">
    <property type="protein sequence ID" value="QTA82443.1"/>
    <property type="molecule type" value="Genomic_DNA"/>
</dbReference>
<feature type="coiled-coil region" evidence="1">
    <location>
        <begin position="175"/>
        <end position="209"/>
    </location>
</feature>
<proteinExistence type="predicted"/>
<keyword evidence="1" id="KW-0175">Coiled coil</keyword>
<evidence type="ECO:0000313" key="2">
    <source>
        <dbReference type="EMBL" id="QTA82443.1"/>
    </source>
</evidence>
<organism evidence="2 3">
    <name type="scientific">Desulfonema limicola</name>
    <dbReference type="NCBI Taxonomy" id="45656"/>
    <lineage>
        <taxon>Bacteria</taxon>
        <taxon>Pseudomonadati</taxon>
        <taxon>Thermodesulfobacteriota</taxon>
        <taxon>Desulfobacteria</taxon>
        <taxon>Desulfobacterales</taxon>
        <taxon>Desulfococcaceae</taxon>
        <taxon>Desulfonema</taxon>
    </lineage>
</organism>
<evidence type="ECO:0000313" key="3">
    <source>
        <dbReference type="Proteomes" id="UP000663720"/>
    </source>
</evidence>
<dbReference type="Proteomes" id="UP000663720">
    <property type="component" value="Chromosome"/>
</dbReference>
<dbReference type="AlphaFoldDB" id="A0A975BBU3"/>
<accession>A0A975BBU3</accession>
<dbReference type="RefSeq" id="WP_207688375.1">
    <property type="nucleotide sequence ID" value="NZ_CP061799.1"/>
</dbReference>
<dbReference type="KEGG" id="dli:dnl_48180"/>
<evidence type="ECO:0000256" key="1">
    <source>
        <dbReference type="SAM" id="Coils"/>
    </source>
</evidence>
<reference evidence="2" key="1">
    <citation type="journal article" date="2021" name="Microb. Physiol.">
        <title>Proteogenomic Insights into the Physiology of Marine, Sulfate-Reducing, Filamentous Desulfonema limicola and Desulfonema magnum.</title>
        <authorList>
            <person name="Schnaars V."/>
            <person name="Wohlbrand L."/>
            <person name="Scheve S."/>
            <person name="Hinrichs C."/>
            <person name="Reinhardt R."/>
            <person name="Rabus R."/>
        </authorList>
    </citation>
    <scope>NUCLEOTIDE SEQUENCE</scope>
    <source>
        <strain evidence="2">5ac10</strain>
    </source>
</reference>
<protein>
    <submittedName>
        <fullName evidence="2">Uncharacterized protein</fullName>
    </submittedName>
</protein>
<name>A0A975BBU3_9BACT</name>